<accession>A0ABQ3I784</accession>
<dbReference type="Proteomes" id="UP000658258">
    <property type="component" value="Unassembled WGS sequence"/>
</dbReference>
<proteinExistence type="predicted"/>
<dbReference type="RefSeq" id="WP_189630917.1">
    <property type="nucleotide sequence ID" value="NZ_BNAG01000004.1"/>
</dbReference>
<name>A0ABQ3I784_9BACT</name>
<keyword evidence="1" id="KW-0812">Transmembrane</keyword>
<comment type="caution">
    <text evidence="2">The sequence shown here is derived from an EMBL/GenBank/DDBJ whole genome shotgun (WGS) entry which is preliminary data.</text>
</comment>
<organism evidence="2 3">
    <name type="scientific">Roseivirga thermotolerans</name>
    <dbReference type="NCBI Taxonomy" id="1758176"/>
    <lineage>
        <taxon>Bacteria</taxon>
        <taxon>Pseudomonadati</taxon>
        <taxon>Bacteroidota</taxon>
        <taxon>Cytophagia</taxon>
        <taxon>Cytophagales</taxon>
        <taxon>Roseivirgaceae</taxon>
        <taxon>Roseivirga</taxon>
    </lineage>
</organism>
<keyword evidence="1" id="KW-1133">Transmembrane helix</keyword>
<protein>
    <submittedName>
        <fullName evidence="2">Uncharacterized protein</fullName>
    </submittedName>
</protein>
<evidence type="ECO:0000313" key="2">
    <source>
        <dbReference type="EMBL" id="GHE70715.1"/>
    </source>
</evidence>
<evidence type="ECO:0000256" key="1">
    <source>
        <dbReference type="SAM" id="Phobius"/>
    </source>
</evidence>
<gene>
    <name evidence="2" type="ORF">GCM10011340_28030</name>
</gene>
<evidence type="ECO:0000313" key="3">
    <source>
        <dbReference type="Proteomes" id="UP000658258"/>
    </source>
</evidence>
<dbReference type="EMBL" id="BNAG01000004">
    <property type="protein sequence ID" value="GHE70715.1"/>
    <property type="molecule type" value="Genomic_DNA"/>
</dbReference>
<reference evidence="3" key="1">
    <citation type="journal article" date="2019" name="Int. J. Syst. Evol. Microbiol.">
        <title>The Global Catalogue of Microorganisms (GCM) 10K type strain sequencing project: providing services to taxonomists for standard genome sequencing and annotation.</title>
        <authorList>
            <consortium name="The Broad Institute Genomics Platform"/>
            <consortium name="The Broad Institute Genome Sequencing Center for Infectious Disease"/>
            <person name="Wu L."/>
            <person name="Ma J."/>
        </authorList>
    </citation>
    <scope>NUCLEOTIDE SEQUENCE [LARGE SCALE GENOMIC DNA]</scope>
    <source>
        <strain evidence="3">CGMCC 1.15111</strain>
    </source>
</reference>
<sequence length="126" mass="14518">MNTINTLEIIERIGYLLLSWPVVIAFVLIVYRKTISRVIESFTDQDVVKAKVGPIELERKLESIVEKGDGALHRLNQINNLMAKSRHVELEIIVGAYQNILPSEQINRLKEQIAEFEKLNRSHPQE</sequence>
<keyword evidence="1" id="KW-0472">Membrane</keyword>
<keyword evidence="3" id="KW-1185">Reference proteome</keyword>
<feature type="transmembrane region" description="Helical" evidence="1">
    <location>
        <begin position="12"/>
        <end position="31"/>
    </location>
</feature>